<proteinExistence type="inferred from homology"/>
<dbReference type="Proteomes" id="UP000283634">
    <property type="component" value="Unassembled WGS sequence"/>
</dbReference>
<dbReference type="GO" id="GO:0005315">
    <property type="term" value="F:phosphate transmembrane transporter activity"/>
    <property type="evidence" value="ECO:0007669"/>
    <property type="project" value="InterPro"/>
</dbReference>
<evidence type="ECO:0000256" key="2">
    <source>
        <dbReference type="ARBA" id="ARBA00006375"/>
    </source>
</evidence>
<dbReference type="GeneID" id="40329671"/>
<keyword evidence="4 10" id="KW-0812">Transmembrane</keyword>
<keyword evidence="5" id="KW-0677">Repeat</keyword>
<dbReference type="Gene3D" id="1.50.40.10">
    <property type="entry name" value="Mitochondrial carrier domain"/>
    <property type="match status" value="1"/>
</dbReference>
<evidence type="ECO:0000313" key="13">
    <source>
        <dbReference type="Proteomes" id="UP000283634"/>
    </source>
</evidence>
<comment type="subcellular location">
    <subcellularLocation>
        <location evidence="1">Mitochondrion inner membrane</location>
        <topology evidence="1">Multi-pass membrane protein</topology>
    </subcellularLocation>
</comment>
<dbReference type="InterPro" id="IPR018108">
    <property type="entry name" value="MCP_transmembrane"/>
</dbReference>
<comment type="similarity">
    <text evidence="2 11">Belongs to the mitochondrial carrier (TC 2.A.29) family.</text>
</comment>
<name>A0A3R7KY11_TRYRA</name>
<keyword evidence="6" id="KW-0999">Mitochondrion inner membrane</keyword>
<evidence type="ECO:0000256" key="9">
    <source>
        <dbReference type="ARBA" id="ARBA00023136"/>
    </source>
</evidence>
<protein>
    <submittedName>
        <fullName evidence="12">Putative mitochondrial carrier protein</fullName>
    </submittedName>
</protein>
<keyword evidence="3 11" id="KW-0813">Transport</keyword>
<dbReference type="InterPro" id="IPR044677">
    <property type="entry name" value="SLC25A3/Pic2/Mir1-like"/>
</dbReference>
<evidence type="ECO:0000256" key="10">
    <source>
        <dbReference type="PROSITE-ProRule" id="PRU00282"/>
    </source>
</evidence>
<keyword evidence="7" id="KW-1133">Transmembrane helix</keyword>
<evidence type="ECO:0000256" key="5">
    <source>
        <dbReference type="ARBA" id="ARBA00022737"/>
    </source>
</evidence>
<dbReference type="OrthoDB" id="427452at2759"/>
<dbReference type="InterPro" id="IPR023395">
    <property type="entry name" value="MCP_dom_sf"/>
</dbReference>
<dbReference type="PANTHER" id="PTHR45671:SF28">
    <property type="entry name" value="CARRIER PROTEIN, PUTATIVE-RELATED"/>
    <property type="match status" value="1"/>
</dbReference>
<dbReference type="RefSeq" id="XP_029237593.1">
    <property type="nucleotide sequence ID" value="XM_029382608.1"/>
</dbReference>
<dbReference type="PROSITE" id="PS50920">
    <property type="entry name" value="SOLCAR"/>
    <property type="match status" value="2"/>
</dbReference>
<accession>A0A3R7KY11</accession>
<feature type="repeat" description="Solcar" evidence="10">
    <location>
        <begin position="17"/>
        <end position="101"/>
    </location>
</feature>
<keyword evidence="13" id="KW-1185">Reference proteome</keyword>
<evidence type="ECO:0000256" key="4">
    <source>
        <dbReference type="ARBA" id="ARBA00022692"/>
    </source>
</evidence>
<evidence type="ECO:0000313" key="12">
    <source>
        <dbReference type="EMBL" id="RNF03579.1"/>
    </source>
</evidence>
<dbReference type="Pfam" id="PF00153">
    <property type="entry name" value="Mito_carr"/>
    <property type="match status" value="2"/>
</dbReference>
<keyword evidence="9 10" id="KW-0472">Membrane</keyword>
<evidence type="ECO:0000256" key="1">
    <source>
        <dbReference type="ARBA" id="ARBA00004448"/>
    </source>
</evidence>
<gene>
    <name evidence="12" type="ORF">TraAM80_05738</name>
</gene>
<feature type="repeat" description="Solcar" evidence="10">
    <location>
        <begin position="118"/>
        <end position="202"/>
    </location>
</feature>
<keyword evidence="8" id="KW-0496">Mitochondrion</keyword>
<dbReference type="PANTHER" id="PTHR45671">
    <property type="entry name" value="SOLUTE CARRIER FAMILY 25 (MITOCHONDRIAL CARRIER PHOSPHATE CARRIER), MEMBER 3, LIKE-RELATED-RELATED"/>
    <property type="match status" value="1"/>
</dbReference>
<evidence type="ECO:0000256" key="3">
    <source>
        <dbReference type="ARBA" id="ARBA00022448"/>
    </source>
</evidence>
<comment type="caution">
    <text evidence="12">The sequence shown here is derived from an EMBL/GenBank/DDBJ whole genome shotgun (WGS) entry which is preliminary data.</text>
</comment>
<organism evidence="12 13">
    <name type="scientific">Trypanosoma rangeli</name>
    <dbReference type="NCBI Taxonomy" id="5698"/>
    <lineage>
        <taxon>Eukaryota</taxon>
        <taxon>Discoba</taxon>
        <taxon>Euglenozoa</taxon>
        <taxon>Kinetoplastea</taxon>
        <taxon>Metakinetoplastina</taxon>
        <taxon>Trypanosomatida</taxon>
        <taxon>Trypanosomatidae</taxon>
        <taxon>Trypanosoma</taxon>
        <taxon>Herpetosoma</taxon>
    </lineage>
</organism>
<evidence type="ECO:0000256" key="7">
    <source>
        <dbReference type="ARBA" id="ARBA00022989"/>
    </source>
</evidence>
<reference evidence="12 13" key="1">
    <citation type="journal article" date="2018" name="BMC Genomics">
        <title>Genomic comparison of Trypanosoma conorhini and Trypanosoma rangeli to Trypanosoma cruzi strains of high and low virulence.</title>
        <authorList>
            <person name="Bradwell K.R."/>
            <person name="Koparde V.N."/>
            <person name="Matveyev A.V."/>
            <person name="Serrano M.G."/>
            <person name="Alves J.M."/>
            <person name="Parikh H."/>
            <person name="Huang B."/>
            <person name="Lee V."/>
            <person name="Espinosa-Alvarez O."/>
            <person name="Ortiz P.A."/>
            <person name="Costa-Martins A.G."/>
            <person name="Teixeira M.M."/>
            <person name="Buck G.A."/>
        </authorList>
    </citation>
    <scope>NUCLEOTIDE SEQUENCE [LARGE SCALE GENOMIC DNA]</scope>
    <source>
        <strain evidence="12 13">AM80</strain>
    </source>
</reference>
<dbReference type="VEuPathDB" id="TriTrypDB:TRSC58_05696"/>
<evidence type="ECO:0000256" key="8">
    <source>
        <dbReference type="ARBA" id="ARBA00023128"/>
    </source>
</evidence>
<dbReference type="FunFam" id="1.50.40.10:FF:000046">
    <property type="entry name" value="Phosphate carrier protein, mitochondrial"/>
    <property type="match status" value="1"/>
</dbReference>
<dbReference type="AlphaFoldDB" id="A0A3R7KY11"/>
<evidence type="ECO:0000256" key="11">
    <source>
        <dbReference type="RuleBase" id="RU000488"/>
    </source>
</evidence>
<sequence>MEHAMGKSPPQSSNNLCELLTFLVASFFAEMIADVFLSPWEAIKIKIQTTSVHRTQIGVIVPMMWAAEGYRGFYKGLTVLWCRQVPYTVVKFMSFESIAQQLYKVFGSTPQSATPKAVQIFVSLLAGLLAGVLCCIVSHPADTIVSKLNQRIDTVKGTTSTFCHLLHAIGWWGVWKGIGPRLLMVGTLTGMQWVLYDSFKVLVGLPTTGGSRVDTRNVLPVSGAKVK</sequence>
<dbReference type="SUPFAM" id="SSF103506">
    <property type="entry name" value="Mitochondrial carrier"/>
    <property type="match status" value="1"/>
</dbReference>
<dbReference type="EMBL" id="MKGL01000190">
    <property type="protein sequence ID" value="RNF03579.1"/>
    <property type="molecule type" value="Genomic_DNA"/>
</dbReference>
<evidence type="ECO:0000256" key="6">
    <source>
        <dbReference type="ARBA" id="ARBA00022792"/>
    </source>
</evidence>
<dbReference type="GO" id="GO:0005743">
    <property type="term" value="C:mitochondrial inner membrane"/>
    <property type="evidence" value="ECO:0007669"/>
    <property type="project" value="UniProtKB-SubCell"/>
</dbReference>
<dbReference type="GO" id="GO:1990547">
    <property type="term" value="P:mitochondrial phosphate ion transmembrane transport"/>
    <property type="evidence" value="ECO:0007669"/>
    <property type="project" value="InterPro"/>
</dbReference>